<reference evidence="4 5" key="1">
    <citation type="submission" date="2016-10" db="EMBL/GenBank/DDBJ databases">
        <title>Complete Genome Sequence of Peptococcaceae strain DCMF.</title>
        <authorList>
            <person name="Edwards R.J."/>
            <person name="Holland S.I."/>
            <person name="Deshpande N.P."/>
            <person name="Wong Y.K."/>
            <person name="Ertan H."/>
            <person name="Manefield M."/>
            <person name="Russell T.L."/>
            <person name="Lee M.J."/>
        </authorList>
    </citation>
    <scope>NUCLEOTIDE SEQUENCE [LARGE SCALE GENOMIC DNA]</scope>
    <source>
        <strain evidence="4 5">DCMF</strain>
    </source>
</reference>
<dbReference type="GO" id="GO:0010181">
    <property type="term" value="F:FMN binding"/>
    <property type="evidence" value="ECO:0007669"/>
    <property type="project" value="InterPro"/>
</dbReference>
<dbReference type="PANTHER" id="PTHR43656:SF2">
    <property type="entry name" value="BINDING OXIDOREDUCTASE, PUTATIVE (AFU_ORTHOLOGUE AFUA_2G08260)-RELATED"/>
    <property type="match status" value="1"/>
</dbReference>
<keyword evidence="5" id="KW-1185">Reference proteome</keyword>
<organism evidence="4 5">
    <name type="scientific">Formimonas warabiya</name>
    <dbReference type="NCBI Taxonomy" id="1761012"/>
    <lineage>
        <taxon>Bacteria</taxon>
        <taxon>Bacillati</taxon>
        <taxon>Bacillota</taxon>
        <taxon>Clostridia</taxon>
        <taxon>Eubacteriales</taxon>
        <taxon>Peptococcaceae</taxon>
        <taxon>Candidatus Formimonas</taxon>
    </lineage>
</organism>
<dbReference type="InterPro" id="IPR001155">
    <property type="entry name" value="OxRdtase_FMN_N"/>
</dbReference>
<proteinExistence type="predicted"/>
<dbReference type="InterPro" id="IPR051799">
    <property type="entry name" value="NADH_flavin_oxidoreductase"/>
</dbReference>
<dbReference type="CDD" id="cd02803">
    <property type="entry name" value="OYE_like_FMN_family"/>
    <property type="match status" value="1"/>
</dbReference>
<sequence length="366" mass="41093">MKSLFDETQLAGMKMKNRFIRSATYDGLSDERGHMTEELFRIYAHLAEGGVGTIITGLAFVTDEEQTYPGQMGISDDSFIEEYKRLTAATHRHQANIILQLACLGSQTYLRDPAKKIWGPSAVEDLSSKITPQEMTREDILFVQTAFADAALRAKQAGFDGVQIHAAHGYLLSKFLTPYYNRRRDGYGGSIEHRAGMILDTYRAIREKVGPEYPVLIKINSEDYMEQGMTFAECRYLCRELAELGIDAIEISGGSSSSRPNEGPLRKVTPEQEPYFKAYAGEIAQEIKVPVILVGGNRDFDMLTGILHQTPIEYLSLCRPLICESDLIDRWQGGDRKPAKCVSCSRCFLRYGADRCVLNRRKKSGV</sequence>
<dbReference type="OrthoDB" id="9772736at2"/>
<dbReference type="InterPro" id="IPR013785">
    <property type="entry name" value="Aldolase_TIM"/>
</dbReference>
<dbReference type="SUPFAM" id="SSF51395">
    <property type="entry name" value="FMN-linked oxidoreductases"/>
    <property type="match status" value="1"/>
</dbReference>
<accession>A0A3G1KWB6</accession>
<dbReference type="AlphaFoldDB" id="A0A3G1KWB6"/>
<protein>
    <submittedName>
        <fullName evidence="4">Oxidoreductase</fullName>
    </submittedName>
</protein>
<gene>
    <name evidence="4" type="ORF">DCMF_19565</name>
</gene>
<evidence type="ECO:0000256" key="2">
    <source>
        <dbReference type="ARBA" id="ARBA00023002"/>
    </source>
</evidence>
<dbReference type="EMBL" id="CP017634">
    <property type="protein sequence ID" value="ATW26659.1"/>
    <property type="molecule type" value="Genomic_DNA"/>
</dbReference>
<feature type="domain" description="NADH:flavin oxidoreductase/NADH oxidase N-terminal" evidence="3">
    <location>
        <begin position="4"/>
        <end position="332"/>
    </location>
</feature>
<dbReference type="RefSeq" id="WP_148135982.1">
    <property type="nucleotide sequence ID" value="NZ_CP017634.1"/>
</dbReference>
<evidence type="ECO:0000259" key="3">
    <source>
        <dbReference type="Pfam" id="PF00724"/>
    </source>
</evidence>
<dbReference type="KEGG" id="fwa:DCMF_19565"/>
<dbReference type="Pfam" id="PF00724">
    <property type="entry name" value="Oxidored_FMN"/>
    <property type="match status" value="1"/>
</dbReference>
<evidence type="ECO:0000313" key="5">
    <source>
        <dbReference type="Proteomes" id="UP000323521"/>
    </source>
</evidence>
<dbReference type="Gene3D" id="3.20.20.70">
    <property type="entry name" value="Aldolase class I"/>
    <property type="match status" value="1"/>
</dbReference>
<dbReference type="GO" id="GO:0016491">
    <property type="term" value="F:oxidoreductase activity"/>
    <property type="evidence" value="ECO:0007669"/>
    <property type="project" value="UniProtKB-KW"/>
</dbReference>
<keyword evidence="2" id="KW-0560">Oxidoreductase</keyword>
<name>A0A3G1KWB6_FORW1</name>
<keyword evidence="1" id="KW-0285">Flavoprotein</keyword>
<evidence type="ECO:0000313" key="4">
    <source>
        <dbReference type="EMBL" id="ATW26659.1"/>
    </source>
</evidence>
<evidence type="ECO:0000256" key="1">
    <source>
        <dbReference type="ARBA" id="ARBA00022630"/>
    </source>
</evidence>
<dbReference type="PANTHER" id="PTHR43656">
    <property type="entry name" value="BINDING OXIDOREDUCTASE, PUTATIVE (AFU_ORTHOLOGUE AFUA_2G08260)-RELATED"/>
    <property type="match status" value="1"/>
</dbReference>
<dbReference type="Proteomes" id="UP000323521">
    <property type="component" value="Chromosome"/>
</dbReference>